<sequence length="60" mass="6611">MNENIQSKLAIEIASKSLTIAKLEAQKEELQAQLQQALERNAELENSLETSAAPETEKGE</sequence>
<evidence type="ECO:0000313" key="2">
    <source>
        <dbReference type="EMBL" id="RSJ91969.1"/>
    </source>
</evidence>
<feature type="region of interest" description="Disordered" evidence="1">
    <location>
        <begin position="41"/>
        <end position="60"/>
    </location>
</feature>
<name>A0A3R9L6Q0_STRCR</name>
<dbReference type="Proteomes" id="UP000270868">
    <property type="component" value="Unassembled WGS sequence"/>
</dbReference>
<dbReference type="EMBL" id="RJPS01000002">
    <property type="protein sequence ID" value="RSJ91969.1"/>
    <property type="molecule type" value="Genomic_DNA"/>
</dbReference>
<accession>A0A3R9L6Q0</accession>
<evidence type="ECO:0000313" key="3">
    <source>
        <dbReference type="Proteomes" id="UP000270868"/>
    </source>
</evidence>
<reference evidence="2 3" key="1">
    <citation type="submission" date="2018-11" db="EMBL/GenBank/DDBJ databases">
        <title>Species Designations Belie Phenotypic and Genotypic Heterogeneity in Oral Streptococci.</title>
        <authorList>
            <person name="Velsko I."/>
        </authorList>
    </citation>
    <scope>NUCLEOTIDE SEQUENCE [LARGE SCALE GENOMIC DNA]</scope>
    <source>
        <strain evidence="2 3">A52</strain>
    </source>
</reference>
<evidence type="ECO:0000256" key="1">
    <source>
        <dbReference type="SAM" id="MobiDB-lite"/>
    </source>
</evidence>
<proteinExistence type="predicted"/>
<protein>
    <submittedName>
        <fullName evidence="2">Uncharacterized protein</fullName>
    </submittedName>
</protein>
<organism evidence="2 3">
    <name type="scientific">Streptococcus cristatus</name>
    <dbReference type="NCBI Taxonomy" id="45634"/>
    <lineage>
        <taxon>Bacteria</taxon>
        <taxon>Bacillati</taxon>
        <taxon>Bacillota</taxon>
        <taxon>Bacilli</taxon>
        <taxon>Lactobacillales</taxon>
        <taxon>Streptococcaceae</taxon>
        <taxon>Streptococcus</taxon>
    </lineage>
</organism>
<dbReference type="RefSeq" id="WP_125372665.1">
    <property type="nucleotide sequence ID" value="NZ_RJPS01000002.1"/>
</dbReference>
<comment type="caution">
    <text evidence="2">The sequence shown here is derived from an EMBL/GenBank/DDBJ whole genome shotgun (WGS) entry which is preliminary data.</text>
</comment>
<dbReference type="AlphaFoldDB" id="A0A3R9L6Q0"/>
<gene>
    <name evidence="2" type="ORF">D8792_01840</name>
</gene>